<dbReference type="OrthoDB" id="132546at2157"/>
<proteinExistence type="predicted"/>
<dbReference type="InterPro" id="IPR050194">
    <property type="entry name" value="Glycosyltransferase_grp1"/>
</dbReference>
<dbReference type="KEGG" id="ttn:TTX_1324"/>
<dbReference type="eggNOG" id="arCOG01403">
    <property type="taxonomic scope" value="Archaea"/>
</dbReference>
<dbReference type="Gene3D" id="3.40.50.2000">
    <property type="entry name" value="Glycogen Phosphorylase B"/>
    <property type="match status" value="2"/>
</dbReference>
<dbReference type="PaxDb" id="768679-TTX_1324"/>
<organism evidence="2 3">
    <name type="scientific">Thermoproteus tenax (strain ATCC 35583 / DSM 2078 / JCM 9277 / NBRC 100435 / Kra 1)</name>
    <dbReference type="NCBI Taxonomy" id="768679"/>
    <lineage>
        <taxon>Archaea</taxon>
        <taxon>Thermoproteota</taxon>
        <taxon>Thermoprotei</taxon>
        <taxon>Thermoproteales</taxon>
        <taxon>Thermoproteaceae</taxon>
        <taxon>Thermoproteus</taxon>
    </lineage>
</organism>
<keyword evidence="3" id="KW-1185">Reference proteome</keyword>
<dbReference type="STRING" id="768679.TTX_1324"/>
<accession>G4RK67</accession>
<dbReference type="InterPro" id="IPR001296">
    <property type="entry name" value="Glyco_trans_1"/>
</dbReference>
<name>G4RK67_THETK</name>
<dbReference type="PANTHER" id="PTHR45947:SF3">
    <property type="entry name" value="SULFOQUINOVOSYL TRANSFERASE SQD2"/>
    <property type="match status" value="1"/>
</dbReference>
<protein>
    <submittedName>
        <fullName evidence="2">Glycosyltransferase (Type 1)</fullName>
        <ecNumber evidence="2">2.4.1.-</ecNumber>
    </submittedName>
</protein>
<evidence type="ECO:0000259" key="1">
    <source>
        <dbReference type="Pfam" id="PF00534"/>
    </source>
</evidence>
<feature type="domain" description="Glycosyl transferase family 1" evidence="1">
    <location>
        <begin position="66"/>
        <end position="171"/>
    </location>
</feature>
<dbReference type="EMBL" id="FN869859">
    <property type="protein sequence ID" value="CCC81962.1"/>
    <property type="molecule type" value="Genomic_DNA"/>
</dbReference>
<gene>
    <name evidence="2" type="ordered locus">TTX_1324</name>
</gene>
<dbReference type="CDD" id="cd03801">
    <property type="entry name" value="GT4_PimA-like"/>
    <property type="match status" value="1"/>
</dbReference>
<dbReference type="GeneID" id="11262207"/>
<keyword evidence="2" id="KW-0328">Glycosyltransferase</keyword>
<dbReference type="EC" id="2.4.1.-" evidence="2"/>
<dbReference type="Proteomes" id="UP000002654">
    <property type="component" value="Chromosome"/>
</dbReference>
<reference evidence="2 3" key="1">
    <citation type="journal article" date="2011" name="PLoS ONE">
        <title>The complete genome sequence of Thermoproteus tenax: a physiologically versatile member of the Crenarchaeota.</title>
        <authorList>
            <person name="Siebers B."/>
            <person name="Zaparty M."/>
            <person name="Raddatz G."/>
            <person name="Tjaden B."/>
            <person name="Albers S.V."/>
            <person name="Bell S.D."/>
            <person name="Blombach F."/>
            <person name="Kletzin A."/>
            <person name="Kyrpides N."/>
            <person name="Lanz C."/>
            <person name="Plagens A."/>
            <person name="Rampp M."/>
            <person name="Rosinus A."/>
            <person name="von Jan M."/>
            <person name="Makarova K.S."/>
            <person name="Klenk H.P."/>
            <person name="Schuster S.C."/>
            <person name="Hensel R."/>
        </authorList>
    </citation>
    <scope>NUCLEOTIDE SEQUENCE [LARGE SCALE GENOMIC DNA]</scope>
    <source>
        <strain evidence="3">ATCC 35583 / DSM 2078 / JCM 9277 / NBRC 100435 / Kra 1</strain>
    </source>
</reference>
<dbReference type="PATRIC" id="fig|768679.9.peg.1343"/>
<evidence type="ECO:0000313" key="3">
    <source>
        <dbReference type="Proteomes" id="UP000002654"/>
    </source>
</evidence>
<keyword evidence="2" id="KW-0808">Transferase</keyword>
<sequence length="222" mass="24199">MSRWPRALASLAERLAEGADVGHAVSDLEARRLERHFPQADGKIAVLPNGVCGDVLAARGRGPRGDYLIYAGRIERYKRLETAVELAAELARGGAASRLLIVGGGPHAERVRRYAERGTPGLVEFSGPLPREEYIDLLSRALATVNPSEDEAYSIFTAEALAAGVPAAVSRALAEVFPCRAEAPDTWRRALERLGLVYLAPRCEIKAWEEVVDELARRIYGL</sequence>
<dbReference type="HOGENOM" id="CLU_1243091_0_0_2"/>
<dbReference type="PANTHER" id="PTHR45947">
    <property type="entry name" value="SULFOQUINOVOSYL TRANSFERASE SQD2"/>
    <property type="match status" value="1"/>
</dbReference>
<dbReference type="SUPFAM" id="SSF53756">
    <property type="entry name" value="UDP-Glycosyltransferase/glycogen phosphorylase"/>
    <property type="match status" value="1"/>
</dbReference>
<dbReference type="AlphaFoldDB" id="G4RK67"/>
<dbReference type="RefSeq" id="WP_014127217.1">
    <property type="nucleotide sequence ID" value="NC_016070.1"/>
</dbReference>
<dbReference type="GO" id="GO:0016757">
    <property type="term" value="F:glycosyltransferase activity"/>
    <property type="evidence" value="ECO:0007669"/>
    <property type="project" value="UniProtKB-KW"/>
</dbReference>
<dbReference type="Pfam" id="PF00534">
    <property type="entry name" value="Glycos_transf_1"/>
    <property type="match status" value="1"/>
</dbReference>
<evidence type="ECO:0000313" key="2">
    <source>
        <dbReference type="EMBL" id="CCC81962.1"/>
    </source>
</evidence>